<keyword evidence="2" id="KW-0547">Nucleotide-binding</keyword>
<dbReference type="SMART" id="SM00219">
    <property type="entry name" value="TyrKc"/>
    <property type="match status" value="1"/>
</dbReference>
<reference evidence="6" key="3">
    <citation type="submission" date="2025-09" db="UniProtKB">
        <authorList>
            <consortium name="Ensembl"/>
        </authorList>
    </citation>
    <scope>IDENTIFICATION</scope>
</reference>
<keyword evidence="7" id="KW-1185">Reference proteome</keyword>
<dbReference type="AlphaFoldDB" id="A0A4W5L713"/>
<evidence type="ECO:0000256" key="4">
    <source>
        <dbReference type="ARBA" id="ARBA00023170"/>
    </source>
</evidence>
<evidence type="ECO:0000313" key="7">
    <source>
        <dbReference type="Proteomes" id="UP000314982"/>
    </source>
</evidence>
<dbReference type="STRING" id="62062.ENSHHUP00000021504"/>
<accession>A0A4W5L713</accession>
<dbReference type="GO" id="GO:0004714">
    <property type="term" value="F:transmembrane receptor protein tyrosine kinase activity"/>
    <property type="evidence" value="ECO:0007669"/>
    <property type="project" value="TreeGrafter"/>
</dbReference>
<dbReference type="GO" id="GO:0019838">
    <property type="term" value="F:growth factor binding"/>
    <property type="evidence" value="ECO:0007669"/>
    <property type="project" value="TreeGrafter"/>
</dbReference>
<dbReference type="GO" id="GO:0001525">
    <property type="term" value="P:angiogenesis"/>
    <property type="evidence" value="ECO:0007669"/>
    <property type="project" value="TreeGrafter"/>
</dbReference>
<dbReference type="SUPFAM" id="SSF56112">
    <property type="entry name" value="Protein kinase-like (PK-like)"/>
    <property type="match status" value="1"/>
</dbReference>
<dbReference type="InterPro" id="IPR020635">
    <property type="entry name" value="Tyr_kinase_cat_dom"/>
</dbReference>
<evidence type="ECO:0000256" key="1">
    <source>
        <dbReference type="ARBA" id="ARBA00022258"/>
    </source>
</evidence>
<dbReference type="InterPro" id="IPR050122">
    <property type="entry name" value="RTK"/>
</dbReference>
<sequence length="106" mass="12300">RVCVCCVWQCIHRDLAARNILLSENNVVKICDFGLARDIYKDPDYVRKGNARLPLKWMAPESIFDKVYTSQSDVWSFGVLLWEIFSLGETFRCFSSERHCSSACDR</sequence>
<dbReference type="GO" id="GO:0048010">
    <property type="term" value="P:vascular endothelial growth factor receptor signaling pathway"/>
    <property type="evidence" value="ECO:0007669"/>
    <property type="project" value="TreeGrafter"/>
</dbReference>
<dbReference type="GO" id="GO:0005886">
    <property type="term" value="C:plasma membrane"/>
    <property type="evidence" value="ECO:0007669"/>
    <property type="project" value="TreeGrafter"/>
</dbReference>
<reference evidence="7" key="1">
    <citation type="submission" date="2018-06" db="EMBL/GenBank/DDBJ databases">
        <title>Genome assembly of Danube salmon.</title>
        <authorList>
            <person name="Macqueen D.J."/>
            <person name="Gundappa M.K."/>
        </authorList>
    </citation>
    <scope>NUCLEOTIDE SEQUENCE [LARGE SCALE GENOMIC DNA]</scope>
</reference>
<organism evidence="6 7">
    <name type="scientific">Hucho hucho</name>
    <name type="common">huchen</name>
    <dbReference type="NCBI Taxonomy" id="62062"/>
    <lineage>
        <taxon>Eukaryota</taxon>
        <taxon>Metazoa</taxon>
        <taxon>Chordata</taxon>
        <taxon>Craniata</taxon>
        <taxon>Vertebrata</taxon>
        <taxon>Euteleostomi</taxon>
        <taxon>Actinopterygii</taxon>
        <taxon>Neopterygii</taxon>
        <taxon>Teleostei</taxon>
        <taxon>Protacanthopterygii</taxon>
        <taxon>Salmoniformes</taxon>
        <taxon>Salmonidae</taxon>
        <taxon>Salmoninae</taxon>
        <taxon>Hucho</taxon>
    </lineage>
</organism>
<feature type="domain" description="Protein kinase" evidence="5">
    <location>
        <begin position="1"/>
        <end position="106"/>
    </location>
</feature>
<evidence type="ECO:0000256" key="3">
    <source>
        <dbReference type="ARBA" id="ARBA00022840"/>
    </source>
</evidence>
<dbReference type="InterPro" id="IPR001245">
    <property type="entry name" value="Ser-Thr/Tyr_kinase_cat_dom"/>
</dbReference>
<proteinExistence type="predicted"/>
<dbReference type="PANTHER" id="PTHR24416">
    <property type="entry name" value="TYROSINE-PROTEIN KINASE RECEPTOR"/>
    <property type="match status" value="1"/>
</dbReference>
<keyword evidence="3" id="KW-0067">ATP-binding</keyword>
<evidence type="ECO:0000259" key="5">
    <source>
        <dbReference type="PROSITE" id="PS50011"/>
    </source>
</evidence>
<dbReference type="GO" id="GO:0043235">
    <property type="term" value="C:receptor complex"/>
    <property type="evidence" value="ECO:0007669"/>
    <property type="project" value="TreeGrafter"/>
</dbReference>
<protein>
    <recommendedName>
        <fullName evidence="1">Vascular endothelial growth factor receptor 3</fullName>
    </recommendedName>
</protein>
<dbReference type="GO" id="GO:0043408">
    <property type="term" value="P:regulation of MAPK cascade"/>
    <property type="evidence" value="ECO:0007669"/>
    <property type="project" value="TreeGrafter"/>
</dbReference>
<dbReference type="Pfam" id="PF07714">
    <property type="entry name" value="PK_Tyr_Ser-Thr"/>
    <property type="match status" value="1"/>
</dbReference>
<dbReference type="GO" id="GO:0005524">
    <property type="term" value="F:ATP binding"/>
    <property type="evidence" value="ECO:0007669"/>
    <property type="project" value="UniProtKB-KW"/>
</dbReference>
<dbReference type="GO" id="GO:0030335">
    <property type="term" value="P:positive regulation of cell migration"/>
    <property type="evidence" value="ECO:0007669"/>
    <property type="project" value="TreeGrafter"/>
</dbReference>
<dbReference type="PANTHER" id="PTHR24416:SF49">
    <property type="entry name" value="VASCULAR ENDOTHELIAL GROWTH FACTOR RECEPTOR 3"/>
    <property type="match status" value="1"/>
</dbReference>
<dbReference type="InterPro" id="IPR000719">
    <property type="entry name" value="Prot_kinase_dom"/>
</dbReference>
<dbReference type="Ensembl" id="ENSHHUT00000022310.1">
    <property type="protein sequence ID" value="ENSHHUP00000021504.1"/>
    <property type="gene ID" value="ENSHHUG00000013470.1"/>
</dbReference>
<dbReference type="GeneTree" id="ENSGT00940000159358"/>
<dbReference type="Proteomes" id="UP000314982">
    <property type="component" value="Unassembled WGS sequence"/>
</dbReference>
<evidence type="ECO:0000256" key="2">
    <source>
        <dbReference type="ARBA" id="ARBA00022741"/>
    </source>
</evidence>
<dbReference type="Gene3D" id="1.10.510.10">
    <property type="entry name" value="Transferase(Phosphotransferase) domain 1"/>
    <property type="match status" value="1"/>
</dbReference>
<dbReference type="PRINTS" id="PR00109">
    <property type="entry name" value="TYRKINASE"/>
</dbReference>
<keyword evidence="4" id="KW-0675">Receptor</keyword>
<name>A0A4W5L713_9TELE</name>
<dbReference type="PROSITE" id="PS50011">
    <property type="entry name" value="PROTEIN_KINASE_DOM"/>
    <property type="match status" value="1"/>
</dbReference>
<dbReference type="InterPro" id="IPR011009">
    <property type="entry name" value="Kinase-like_dom_sf"/>
</dbReference>
<evidence type="ECO:0000313" key="6">
    <source>
        <dbReference type="Ensembl" id="ENSHHUP00000021504.1"/>
    </source>
</evidence>
<reference evidence="6" key="2">
    <citation type="submission" date="2025-08" db="UniProtKB">
        <authorList>
            <consortium name="Ensembl"/>
        </authorList>
    </citation>
    <scope>IDENTIFICATION</scope>
</reference>